<organism evidence="2">
    <name type="scientific">Lotharella globosa</name>
    <dbReference type="NCBI Taxonomy" id="91324"/>
    <lineage>
        <taxon>Eukaryota</taxon>
        <taxon>Sar</taxon>
        <taxon>Rhizaria</taxon>
        <taxon>Cercozoa</taxon>
        <taxon>Chlorarachniophyceae</taxon>
        <taxon>Lotharella</taxon>
    </lineage>
</organism>
<name>A0A7S3YYC1_9EUKA</name>
<feature type="region of interest" description="Disordered" evidence="1">
    <location>
        <begin position="602"/>
        <end position="668"/>
    </location>
</feature>
<feature type="compositionally biased region" description="Basic and acidic residues" evidence="1">
    <location>
        <begin position="602"/>
        <end position="613"/>
    </location>
</feature>
<feature type="compositionally biased region" description="Basic and acidic residues" evidence="1">
    <location>
        <begin position="767"/>
        <end position="806"/>
    </location>
</feature>
<dbReference type="PANTHER" id="PTHR31138">
    <property type="entry name" value="CHROMOSOME 19, WHOLE GENOME SHOTGUN SEQUENCE"/>
    <property type="match status" value="1"/>
</dbReference>
<evidence type="ECO:0000313" key="2">
    <source>
        <dbReference type="EMBL" id="CAE0665559.1"/>
    </source>
</evidence>
<dbReference type="Gene3D" id="3.15.10.10">
    <property type="entry name" value="Bactericidal permeability-increasing protein, domain 1"/>
    <property type="match status" value="1"/>
</dbReference>
<evidence type="ECO:0000256" key="1">
    <source>
        <dbReference type="SAM" id="MobiDB-lite"/>
    </source>
</evidence>
<feature type="region of interest" description="Disordered" evidence="1">
    <location>
        <begin position="1"/>
        <end position="76"/>
    </location>
</feature>
<protein>
    <submittedName>
        <fullName evidence="2">Uncharacterized protein</fullName>
    </submittedName>
</protein>
<gene>
    <name evidence="2" type="ORF">LGLO00237_LOCUS17164</name>
</gene>
<feature type="compositionally biased region" description="Polar residues" evidence="1">
    <location>
        <begin position="1"/>
        <end position="18"/>
    </location>
</feature>
<feature type="compositionally biased region" description="Basic and acidic residues" evidence="1">
    <location>
        <begin position="652"/>
        <end position="668"/>
    </location>
</feature>
<dbReference type="AlphaFoldDB" id="A0A7S3YYC1"/>
<accession>A0A7S3YYC1</accession>
<sequence length="816" mass="90388">MSQESMPEPTTTKPQSNPDHSKGPAKDDDIPKSMVEDVPREQILIRAFNKHLDGAEPAQGEDTKTAAQGEEEGGKLNKKLEKLKKNWKQLGSDDQQTVKTDEENLRKEGKKIVELVTKLGTRERLAEANDLSEAKSVEEAVSRALSSGAADGITEIVKQAKGVITSDSAKRTLKAKSAQLLVATDRALSDGAAVDKLGNLTNKGIDHISTLAEEGKIKEKSDVVLKKASKILDEIAEGKGLSAEELKKWTSFISKSDSDKKEALASDPNLAAMLEKANSLLKHDATVNFLKDKKGGISDGASMIMDKAQQLLANKKSQATVKKWAASGLNLLRTATAERVWRINDGFKFHVRSEPTVSGKKKNGIVLRSGDAFTVSEVRKDESGQTFLKLADGRGWVFTDHPKEGDNRKLVSEVKMVASPDCKDKDGNAVVSAQKNIAHRGKQLLDITGKRYLGKSADDILSHGSRIVKNKRARDAFLREIKDASVEFMLSYLPTMQIGPIEGEKENTQYKLWDIDLSGFKILSEHVSVQFDDKKMQLQVIATQLSCKMKKLGWQYKQLKFPYLSGKGRADAVTTNAKFLFVVAIEFITKEEAARRKVEMELREKKRKEEKLKRQPPKGFKTAGRTIKMVPEAKDEDVSKSSSAEQASAESNGDHQQETDKEQEGKKEDLILQVTLKEKKMVMRDLKLEFDTGGGMSTWVYNKGASIFKESIRSYVEKHLNKSLDSYSSLILDLCNKYAQQYYLMLYNILIAAKKGAKKSKLSSKLKPNEAGDTDVKDAEEVKEKDAEDMKEKDAEDVKDAEDGGKEPLPVATNSS</sequence>
<dbReference type="EMBL" id="HBIV01023888">
    <property type="protein sequence ID" value="CAE0665559.1"/>
    <property type="molecule type" value="Transcribed_RNA"/>
</dbReference>
<feature type="compositionally biased region" description="Low complexity" evidence="1">
    <location>
        <begin position="640"/>
        <end position="651"/>
    </location>
</feature>
<reference evidence="2" key="1">
    <citation type="submission" date="2021-01" db="EMBL/GenBank/DDBJ databases">
        <authorList>
            <person name="Corre E."/>
            <person name="Pelletier E."/>
            <person name="Niang G."/>
            <person name="Scheremetjew M."/>
            <person name="Finn R."/>
            <person name="Kale V."/>
            <person name="Holt S."/>
            <person name="Cochrane G."/>
            <person name="Meng A."/>
            <person name="Brown T."/>
            <person name="Cohen L."/>
        </authorList>
    </citation>
    <scope>NUCLEOTIDE SEQUENCE</scope>
    <source>
        <strain evidence="2">CCCM811</strain>
    </source>
</reference>
<feature type="region of interest" description="Disordered" evidence="1">
    <location>
        <begin position="762"/>
        <end position="816"/>
    </location>
</feature>
<feature type="compositionally biased region" description="Basic and acidic residues" evidence="1">
    <location>
        <begin position="19"/>
        <end position="40"/>
    </location>
</feature>
<proteinExistence type="predicted"/>
<dbReference type="PANTHER" id="PTHR31138:SF1">
    <property type="entry name" value="PDZ DOMAIN-CONTAINING PROTEIN"/>
    <property type="match status" value="1"/>
</dbReference>